<evidence type="ECO:0000313" key="4">
    <source>
        <dbReference type="Proteomes" id="UP000605361"/>
    </source>
</evidence>
<sequence length="554" mass="58753">MKPALRRILRDDRTLQLGVHPLRAVLISGLTLKVLQWIEGLDGTRDLDHVLRDADVAGLDEFRARALLDQLVVQGALHDAATGPGPLCDLPLAERDRLKPDLDLMDLGSTDPEGGLAVLARRRKMRVRVYGAGRVGAQVVALLAASGVGHIRVMDPAPVRPSDITPGGLTWSEMGLTREQGAVAVARRLTSGGRLTGQQPDSRPSPTRQPRSGSTDTQQSRPRSATDSPPRATTNRQSQARTTASPQSQPRAATNPQPPPRTATNPQPASRPQPQRTANPQPQPRSAANPQGQARSTANPQGRSRSGARPAGGSSSAVALPAGWQGGRSSGGVSGVVGRPGRSPSGRTAGTRGEAKPEEPASRPASAARLLEEGLDDEVDVGGRPIRSWVNALAGGSYLGDKSDRPDLVILAPVGPLDGVLVNELIDLKIPHLLVSGFEGHGMVGPLVLPGDTACLHCLDLTRRDRDPTWPMVTARLGGYPPGEIACDAPLAALVAAEATGHALAYLDGKESVVTNGTMDVMPDWHWKKRSWTMHPQCRCMRNNPYSLRMGHVT</sequence>
<dbReference type="Gene3D" id="3.40.50.720">
    <property type="entry name" value="NAD(P)-binding Rossmann-like Domain"/>
    <property type="match status" value="2"/>
</dbReference>
<feature type="compositionally biased region" description="Polar residues" evidence="1">
    <location>
        <begin position="196"/>
        <end position="255"/>
    </location>
</feature>
<feature type="compositionally biased region" description="Low complexity" evidence="1">
    <location>
        <begin position="336"/>
        <end position="347"/>
    </location>
</feature>
<feature type="compositionally biased region" description="Gly residues" evidence="1">
    <location>
        <begin position="324"/>
        <end position="335"/>
    </location>
</feature>
<proteinExistence type="predicted"/>
<accession>A0A931F4Y4</accession>
<keyword evidence="3" id="KW-0808">Transferase</keyword>
<protein>
    <submittedName>
        <fullName evidence="3">ThiF family adenylyltransferase</fullName>
    </submittedName>
</protein>
<reference evidence="3" key="1">
    <citation type="submission" date="2020-11" db="EMBL/GenBank/DDBJ databases">
        <title>Whole-genome analyses of Nonomuraea sp. K274.</title>
        <authorList>
            <person name="Veyisoglu A."/>
        </authorList>
    </citation>
    <scope>NUCLEOTIDE SEQUENCE</scope>
    <source>
        <strain evidence="3">K274</strain>
    </source>
</reference>
<dbReference type="EMBL" id="JADOGI010000167">
    <property type="protein sequence ID" value="MBF8191571.1"/>
    <property type="molecule type" value="Genomic_DNA"/>
</dbReference>
<gene>
    <name evidence="3" type="ORF">ITP53_38935</name>
</gene>
<dbReference type="InterPro" id="IPR000594">
    <property type="entry name" value="ThiF_NAD_FAD-bd"/>
</dbReference>
<dbReference type="SUPFAM" id="SSF69572">
    <property type="entry name" value="Activating enzymes of the ubiquitin-like proteins"/>
    <property type="match status" value="1"/>
</dbReference>
<evidence type="ECO:0000256" key="1">
    <source>
        <dbReference type="SAM" id="MobiDB-lite"/>
    </source>
</evidence>
<organism evidence="3 4">
    <name type="scientific">Nonomuraea cypriaca</name>
    <dbReference type="NCBI Taxonomy" id="1187855"/>
    <lineage>
        <taxon>Bacteria</taxon>
        <taxon>Bacillati</taxon>
        <taxon>Actinomycetota</taxon>
        <taxon>Actinomycetes</taxon>
        <taxon>Streptosporangiales</taxon>
        <taxon>Streptosporangiaceae</taxon>
        <taxon>Nonomuraea</taxon>
    </lineage>
</organism>
<dbReference type="InterPro" id="IPR035985">
    <property type="entry name" value="Ubiquitin-activating_enz"/>
</dbReference>
<evidence type="ECO:0000259" key="2">
    <source>
        <dbReference type="Pfam" id="PF00899"/>
    </source>
</evidence>
<dbReference type="GO" id="GO:0008641">
    <property type="term" value="F:ubiquitin-like modifier activating enzyme activity"/>
    <property type="evidence" value="ECO:0007669"/>
    <property type="project" value="InterPro"/>
</dbReference>
<feature type="region of interest" description="Disordered" evidence="1">
    <location>
        <begin position="191"/>
        <end position="366"/>
    </location>
</feature>
<comment type="caution">
    <text evidence="3">The sequence shown here is derived from an EMBL/GenBank/DDBJ whole genome shotgun (WGS) entry which is preliminary data.</text>
</comment>
<dbReference type="GO" id="GO:0016779">
    <property type="term" value="F:nucleotidyltransferase activity"/>
    <property type="evidence" value="ECO:0007669"/>
    <property type="project" value="UniProtKB-KW"/>
</dbReference>
<evidence type="ECO:0000313" key="3">
    <source>
        <dbReference type="EMBL" id="MBF8191571.1"/>
    </source>
</evidence>
<keyword evidence="4" id="KW-1185">Reference proteome</keyword>
<dbReference type="AlphaFoldDB" id="A0A931F4Y4"/>
<feature type="compositionally biased region" description="Polar residues" evidence="1">
    <location>
        <begin position="262"/>
        <end position="301"/>
    </location>
</feature>
<keyword evidence="3" id="KW-0548">Nucleotidyltransferase</keyword>
<name>A0A931F4Y4_9ACTN</name>
<dbReference type="Pfam" id="PF00899">
    <property type="entry name" value="ThiF"/>
    <property type="match status" value="1"/>
</dbReference>
<dbReference type="Proteomes" id="UP000605361">
    <property type="component" value="Unassembled WGS sequence"/>
</dbReference>
<feature type="domain" description="THIF-type NAD/FAD binding fold" evidence="2">
    <location>
        <begin position="119"/>
        <end position="182"/>
    </location>
</feature>
<feature type="compositionally biased region" description="Low complexity" evidence="1">
    <location>
        <begin position="302"/>
        <end position="317"/>
    </location>
</feature>